<dbReference type="HOGENOM" id="CLU_519743_0_0_1"/>
<feature type="chain" id="PRO_5002239342" evidence="3">
    <location>
        <begin position="22"/>
        <end position="524"/>
    </location>
</feature>
<keyword evidence="2" id="KW-0812">Transmembrane</keyword>
<feature type="signal peptide" evidence="3">
    <location>
        <begin position="1"/>
        <end position="21"/>
    </location>
</feature>
<dbReference type="AlphaFoldDB" id="A0A0D2BYZ3"/>
<keyword evidence="5" id="KW-1185">Reference proteome</keyword>
<feature type="transmembrane region" description="Helical" evidence="2">
    <location>
        <begin position="376"/>
        <end position="396"/>
    </location>
</feature>
<protein>
    <submittedName>
        <fullName evidence="4">Uncharacterized protein</fullName>
    </submittedName>
</protein>
<keyword evidence="2" id="KW-1133">Transmembrane helix</keyword>
<keyword evidence="3" id="KW-0732">Signal</keyword>
<evidence type="ECO:0000256" key="2">
    <source>
        <dbReference type="SAM" id="Phobius"/>
    </source>
</evidence>
<gene>
    <name evidence="4" type="ORF">PV05_02227</name>
</gene>
<feature type="transmembrane region" description="Helical" evidence="2">
    <location>
        <begin position="148"/>
        <end position="176"/>
    </location>
</feature>
<keyword evidence="2" id="KW-0472">Membrane</keyword>
<feature type="transmembrane region" description="Helical" evidence="2">
    <location>
        <begin position="337"/>
        <end position="356"/>
    </location>
</feature>
<sequence length="524" mass="58509">MRLSSRSSFGLFLVLLLVVSGHPVDLAVPAPSFSSTELLPKATCTRPGNAEFYGFGIRLGIYLQILSTIIIMAVSDSNSEMIYDLHDGNAALLLAILIALVKNTPSKSVELADVVILLRLMWLIIICGFSIGHIAAEFRAARSSGKLIAILTAPTAAVFRWTVVGMVSAYNVWFWFRGVTYLRKDDQCQTYAFFFAELDIEGGLRSLYRVTSVLLVLCPPGWLLAYLGFLAGVLVLVMGMVLAFYALIPILLPISIALRIYDICHTTGASIEPARKEPEKRGAFWLRLISITWQLYGPSLQEILLTWTKVREGAAGNKSRPMSTKARTSKSEKVSNLWITYIGLVTFYYFFSILGIELSIYWNKISRPYQLDATGQLIPFVIGILSFIKVIGRACAEAERFIYPRFRKAVNKWSFYLETRRTEPSKQVRCASTPELSSEKFQPESRPRRCNSLPDVGRADDMGPDSAQERDKINAYLKGHYTSDHESSEVEGVFQGLRGGRRKQLIALPLVRQGPEAGSEQETV</sequence>
<accession>A0A0D2BYZ3</accession>
<proteinExistence type="predicted"/>
<feature type="transmembrane region" description="Helical" evidence="2">
    <location>
        <begin position="81"/>
        <end position="101"/>
    </location>
</feature>
<name>A0A0D2BYZ3_9EURO</name>
<feature type="transmembrane region" description="Helical" evidence="2">
    <location>
        <begin position="223"/>
        <end position="252"/>
    </location>
</feature>
<evidence type="ECO:0000313" key="4">
    <source>
        <dbReference type="EMBL" id="KIW57661.1"/>
    </source>
</evidence>
<feature type="transmembrane region" description="Helical" evidence="2">
    <location>
        <begin position="116"/>
        <end position="136"/>
    </location>
</feature>
<dbReference type="GeneID" id="25324135"/>
<dbReference type="Proteomes" id="UP000054342">
    <property type="component" value="Unassembled WGS sequence"/>
</dbReference>
<reference evidence="4 5" key="1">
    <citation type="submission" date="2015-01" db="EMBL/GenBank/DDBJ databases">
        <title>The Genome Sequence of Exophiala xenobiotica CBS118157.</title>
        <authorList>
            <consortium name="The Broad Institute Genomics Platform"/>
            <person name="Cuomo C."/>
            <person name="de Hoog S."/>
            <person name="Gorbushina A."/>
            <person name="Stielow B."/>
            <person name="Teixiera M."/>
            <person name="Abouelleil A."/>
            <person name="Chapman S.B."/>
            <person name="Priest M."/>
            <person name="Young S.K."/>
            <person name="Wortman J."/>
            <person name="Nusbaum C."/>
            <person name="Birren B."/>
        </authorList>
    </citation>
    <scope>NUCLEOTIDE SEQUENCE [LARGE SCALE GENOMIC DNA]</scope>
    <source>
        <strain evidence="4 5">CBS 118157</strain>
    </source>
</reference>
<dbReference type="OrthoDB" id="4121249at2759"/>
<organism evidence="4 5">
    <name type="scientific">Exophiala xenobiotica</name>
    <dbReference type="NCBI Taxonomy" id="348802"/>
    <lineage>
        <taxon>Eukaryota</taxon>
        <taxon>Fungi</taxon>
        <taxon>Dikarya</taxon>
        <taxon>Ascomycota</taxon>
        <taxon>Pezizomycotina</taxon>
        <taxon>Eurotiomycetes</taxon>
        <taxon>Chaetothyriomycetidae</taxon>
        <taxon>Chaetothyriales</taxon>
        <taxon>Herpotrichiellaceae</taxon>
        <taxon>Exophiala</taxon>
    </lineage>
</organism>
<dbReference type="EMBL" id="KN847318">
    <property type="protein sequence ID" value="KIW57661.1"/>
    <property type="molecule type" value="Genomic_DNA"/>
</dbReference>
<feature type="transmembrane region" description="Helical" evidence="2">
    <location>
        <begin position="55"/>
        <end position="74"/>
    </location>
</feature>
<feature type="region of interest" description="Disordered" evidence="1">
    <location>
        <begin position="429"/>
        <end position="467"/>
    </location>
</feature>
<dbReference type="RefSeq" id="XP_013318245.1">
    <property type="nucleotide sequence ID" value="XM_013462791.1"/>
</dbReference>
<feature type="compositionally biased region" description="Basic and acidic residues" evidence="1">
    <location>
        <begin position="437"/>
        <end position="447"/>
    </location>
</feature>
<feature type="compositionally biased region" description="Basic and acidic residues" evidence="1">
    <location>
        <begin position="457"/>
        <end position="467"/>
    </location>
</feature>
<evidence type="ECO:0000256" key="3">
    <source>
        <dbReference type="SAM" id="SignalP"/>
    </source>
</evidence>
<dbReference type="STRING" id="348802.A0A0D2BYZ3"/>
<evidence type="ECO:0000256" key="1">
    <source>
        <dbReference type="SAM" id="MobiDB-lite"/>
    </source>
</evidence>
<evidence type="ECO:0000313" key="5">
    <source>
        <dbReference type="Proteomes" id="UP000054342"/>
    </source>
</evidence>